<feature type="signal peptide" evidence="2">
    <location>
        <begin position="1"/>
        <end position="17"/>
    </location>
</feature>
<proteinExistence type="predicted"/>
<gene>
    <name evidence="4" type="ORF">CcaverHIS019_0407490</name>
</gene>
<name>A0AA48L4P7_9TREE</name>
<evidence type="ECO:0000259" key="3">
    <source>
        <dbReference type="Pfam" id="PF10342"/>
    </source>
</evidence>
<dbReference type="InterPro" id="IPR052479">
    <property type="entry name" value="GPI-anchor_Adhesion_Reg"/>
</dbReference>
<keyword evidence="5" id="KW-1185">Reference proteome</keyword>
<dbReference type="PANTHER" id="PTHR35185">
    <property type="entry name" value="SERINE/THREONINE-RICH PROTEIN ADG2-RELATED"/>
    <property type="match status" value="1"/>
</dbReference>
<dbReference type="AlphaFoldDB" id="A0AA48L4P7"/>
<dbReference type="EMBL" id="AP028215">
    <property type="protein sequence ID" value="BEI91929.1"/>
    <property type="molecule type" value="Genomic_DNA"/>
</dbReference>
<accession>A0AA48L4P7</accession>
<sequence>MLFGTFALLVNAASALAAISVTQPSKDLWWVNNSVNTLAWTGSAPPNDFVVMLSNPDTKLLTTDSAIGSIAQTFMFSLTILPVKWNAGTGYTIKLVNPLNGTEVYAQSEQFEIKAEGSTYATAGVTSAAGTLAPTGADSANATGSSAAATTSTKSGAMANAVPAVAAVAVAGAAYILA</sequence>
<dbReference type="RefSeq" id="XP_060457194.1">
    <property type="nucleotide sequence ID" value="XM_060600618.1"/>
</dbReference>
<feature type="domain" description="Yeast cell wall synthesis Kre9/Knh1-like N-terminal" evidence="3">
    <location>
        <begin position="24"/>
        <end position="113"/>
    </location>
</feature>
<evidence type="ECO:0000313" key="4">
    <source>
        <dbReference type="EMBL" id="BEI91929.1"/>
    </source>
</evidence>
<feature type="chain" id="PRO_5041308527" description="Yeast cell wall synthesis Kre9/Knh1-like N-terminal domain-containing protein" evidence="2">
    <location>
        <begin position="18"/>
        <end position="178"/>
    </location>
</feature>
<dbReference type="KEGG" id="ccac:CcaHIS019_0407490"/>
<evidence type="ECO:0000256" key="1">
    <source>
        <dbReference type="ARBA" id="ARBA00022729"/>
    </source>
</evidence>
<evidence type="ECO:0000313" key="5">
    <source>
        <dbReference type="Proteomes" id="UP001233271"/>
    </source>
</evidence>
<dbReference type="InterPro" id="IPR018466">
    <property type="entry name" value="Kre9/Knh1-like_N"/>
</dbReference>
<dbReference type="Pfam" id="PF10342">
    <property type="entry name" value="Kre9_KNH"/>
    <property type="match status" value="1"/>
</dbReference>
<reference evidence="4" key="1">
    <citation type="journal article" date="2023" name="BMC Genomics">
        <title>Chromosome-level genome assemblies of Cutaneotrichosporon spp. (Trichosporonales, Basidiomycota) reveal imbalanced evolution between nucleotide sequences and chromosome synteny.</title>
        <authorList>
            <person name="Kobayashi Y."/>
            <person name="Kayamori A."/>
            <person name="Aoki K."/>
            <person name="Shiwa Y."/>
            <person name="Matsutani M."/>
            <person name="Fujita N."/>
            <person name="Sugita T."/>
            <person name="Iwasaki W."/>
            <person name="Tanaka N."/>
            <person name="Takashima M."/>
        </authorList>
    </citation>
    <scope>NUCLEOTIDE SEQUENCE</scope>
    <source>
        <strain evidence="4">HIS019</strain>
    </source>
</reference>
<dbReference type="GeneID" id="85495799"/>
<keyword evidence="1 2" id="KW-0732">Signal</keyword>
<dbReference type="PANTHER" id="PTHR35185:SF1">
    <property type="entry name" value="UPF0619 GPI-ANCHORED MEMBRANE PROTEIN C1322.10"/>
    <property type="match status" value="1"/>
</dbReference>
<organism evidence="4 5">
    <name type="scientific">Cutaneotrichosporon cavernicola</name>
    <dbReference type="NCBI Taxonomy" id="279322"/>
    <lineage>
        <taxon>Eukaryota</taxon>
        <taxon>Fungi</taxon>
        <taxon>Dikarya</taxon>
        <taxon>Basidiomycota</taxon>
        <taxon>Agaricomycotina</taxon>
        <taxon>Tremellomycetes</taxon>
        <taxon>Trichosporonales</taxon>
        <taxon>Trichosporonaceae</taxon>
        <taxon>Cutaneotrichosporon</taxon>
    </lineage>
</organism>
<evidence type="ECO:0000256" key="2">
    <source>
        <dbReference type="SAM" id="SignalP"/>
    </source>
</evidence>
<dbReference type="Proteomes" id="UP001233271">
    <property type="component" value="Chromosome 4"/>
</dbReference>
<protein>
    <recommendedName>
        <fullName evidence="3">Yeast cell wall synthesis Kre9/Knh1-like N-terminal domain-containing protein</fullName>
    </recommendedName>
</protein>